<evidence type="ECO:0000313" key="3">
    <source>
        <dbReference type="Proteomes" id="UP000471190"/>
    </source>
</evidence>
<sequence length="445" mass="51164">MSGDSPVIAVFVGNVQLKAKVVSITRVDLQDIYGERALNSGFFISLKHVVPEGPAELNRFFRGLRIEANGKLLWSARNATVPQAFRWKRTKRTLLRFGDLKAKLIGNANVNESSKDEHYRYVTLPSQLAEKYGKDLIVVSDKTPKIKKHDILIFTTIRNEYVRLPYFLQYYRAMGVNHFIFVDNDSTDEARGFLASQEDCSLWTTKTSYKEANFGVHWTNSLLKKFGVGHWCLTLDPDEFFVFPYCKTRGLRELLDFLDSEGQDHMFCLLLDMYSAGRVSETISAIGQDPLEVAPYFDGTGYTQQANASYGETFVQGGPRRRVFFKDQPEKSPAMNKTPLVKWRPEFCYLSSTHVLSPAKLNWPHPRHFLSVTGCLLHFKFLSVMAEKASEEIERKEHYEDSIEYEKYHNVISAGEDFLFYENSLKYTGPQQLAELGYLSFGRWF</sequence>
<evidence type="ECO:0000313" key="2">
    <source>
        <dbReference type="EMBL" id="NEV15371.1"/>
    </source>
</evidence>
<comment type="caution">
    <text evidence="2">The sequence shown here is derived from an EMBL/GenBank/DDBJ whole genome shotgun (WGS) entry which is preliminary data.</text>
</comment>
<keyword evidence="4" id="KW-1185">Reference proteome</keyword>
<dbReference type="Proteomes" id="UP000471190">
    <property type="component" value="Unassembled WGS sequence"/>
</dbReference>
<evidence type="ECO:0000313" key="4">
    <source>
        <dbReference type="Proteomes" id="UP000526625"/>
    </source>
</evidence>
<dbReference type="Pfam" id="PF13704">
    <property type="entry name" value="Glyco_tranf_2_4"/>
    <property type="match status" value="1"/>
</dbReference>
<keyword evidence="2" id="KW-0808">Transferase</keyword>
<protein>
    <submittedName>
        <fullName evidence="2">Glycosyltransferase family 2 protein</fullName>
    </submittedName>
</protein>
<name>A0A6P1CG68_RHITR</name>
<accession>A0A6P1CG68</accession>
<dbReference type="RefSeq" id="WP_135488303.1">
    <property type="nucleotide sequence ID" value="NZ_JAADZA010000089.1"/>
</dbReference>
<dbReference type="EMBL" id="JAADZA010000089">
    <property type="protein sequence ID" value="NEV15371.1"/>
    <property type="molecule type" value="Genomic_DNA"/>
</dbReference>
<reference evidence="1 4" key="2">
    <citation type="submission" date="2020-08" db="EMBL/GenBank/DDBJ databases">
        <title>Genomic Encyclopedia of Type Strains, Phase IV (KMG-V): Genome sequencing to study the core and pangenomes of soil and plant-associated prokaryotes.</title>
        <authorList>
            <person name="Whitman W."/>
        </authorList>
    </citation>
    <scope>NUCLEOTIDE SEQUENCE [LARGE SCALE GENOMIC DNA]</scope>
    <source>
        <strain evidence="1 4">SEMIA 4059</strain>
    </source>
</reference>
<organism evidence="2 3">
    <name type="scientific">Rhizobium tropici</name>
    <dbReference type="NCBI Taxonomy" id="398"/>
    <lineage>
        <taxon>Bacteria</taxon>
        <taxon>Pseudomonadati</taxon>
        <taxon>Pseudomonadota</taxon>
        <taxon>Alphaproteobacteria</taxon>
        <taxon>Hyphomicrobiales</taxon>
        <taxon>Rhizobiaceae</taxon>
        <taxon>Rhizobium/Agrobacterium group</taxon>
        <taxon>Rhizobium</taxon>
    </lineage>
</organism>
<dbReference type="EMBL" id="JACHBF010000055">
    <property type="protein sequence ID" value="MBB6495913.1"/>
    <property type="molecule type" value="Genomic_DNA"/>
</dbReference>
<dbReference type="Proteomes" id="UP000526625">
    <property type="component" value="Unassembled WGS sequence"/>
</dbReference>
<proteinExistence type="predicted"/>
<dbReference type="AlphaFoldDB" id="A0A6P1CG68"/>
<reference evidence="2 3" key="1">
    <citation type="submission" date="2020-02" db="EMBL/GenBank/DDBJ databases">
        <title>Draft genome sequence of Rhizobium tropici.</title>
        <authorList>
            <person name="Khayi S."/>
            <person name="Jemo M."/>
        </authorList>
    </citation>
    <scope>NUCLEOTIDE SEQUENCE [LARGE SCALE GENOMIC DNA]</scope>
    <source>
        <strain evidence="2 3">A12</strain>
    </source>
</reference>
<dbReference type="GO" id="GO:0016740">
    <property type="term" value="F:transferase activity"/>
    <property type="evidence" value="ECO:0007669"/>
    <property type="project" value="UniProtKB-KW"/>
</dbReference>
<evidence type="ECO:0000313" key="1">
    <source>
        <dbReference type="EMBL" id="MBB6495913.1"/>
    </source>
</evidence>
<gene>
    <name evidence="1" type="ORF">GGD45_006387</name>
    <name evidence="2" type="ORF">GXW80_31010</name>
</gene>